<evidence type="ECO:0000313" key="2">
    <source>
        <dbReference type="Proteomes" id="UP000095563"/>
    </source>
</evidence>
<name>A0A174Q4U3_9CLOT</name>
<accession>A0A174Q4U3</accession>
<proteinExistence type="predicted"/>
<dbReference type="InterPro" id="IPR011044">
    <property type="entry name" value="Quino_amine_DH_bsu"/>
</dbReference>
<dbReference type="Gene3D" id="2.130.10.10">
    <property type="entry name" value="YVTN repeat-like/Quinoprotein amine dehydrogenase"/>
    <property type="match status" value="1"/>
</dbReference>
<dbReference type="SUPFAM" id="SSF50969">
    <property type="entry name" value="YVTN repeat-like/Quinoprotein amine dehydrogenase"/>
    <property type="match status" value="1"/>
</dbReference>
<gene>
    <name evidence="1" type="ORF">ERS852568_00324</name>
</gene>
<dbReference type="EMBL" id="CZBO01000001">
    <property type="protein sequence ID" value="CUP66010.1"/>
    <property type="molecule type" value="Genomic_DNA"/>
</dbReference>
<dbReference type="InterPro" id="IPR015943">
    <property type="entry name" value="WD40/YVTN_repeat-like_dom_sf"/>
</dbReference>
<organism evidence="1 2">
    <name type="scientific">Clostridium baratii</name>
    <dbReference type="NCBI Taxonomy" id="1561"/>
    <lineage>
        <taxon>Bacteria</taxon>
        <taxon>Bacillati</taxon>
        <taxon>Bacillota</taxon>
        <taxon>Clostridia</taxon>
        <taxon>Eubacteriales</taxon>
        <taxon>Clostridiaceae</taxon>
        <taxon>Clostridium</taxon>
    </lineage>
</organism>
<dbReference type="InterPro" id="IPR011964">
    <property type="entry name" value="YVTN_b-propeller_repeat"/>
</dbReference>
<reference evidence="1 2" key="1">
    <citation type="submission" date="2015-09" db="EMBL/GenBank/DDBJ databases">
        <authorList>
            <consortium name="Pathogen Informatics"/>
        </authorList>
    </citation>
    <scope>NUCLEOTIDE SEQUENCE [LARGE SCALE GENOMIC DNA]</scope>
    <source>
        <strain evidence="1 2">2789STDY5834956</strain>
    </source>
</reference>
<dbReference type="Proteomes" id="UP000095563">
    <property type="component" value="Unassembled WGS sequence"/>
</dbReference>
<dbReference type="RefSeq" id="WP_055206261.1">
    <property type="nucleotide sequence ID" value="NZ_CZBO01000001.1"/>
</dbReference>
<dbReference type="PANTHER" id="PTHR47197">
    <property type="entry name" value="PROTEIN NIRF"/>
    <property type="match status" value="1"/>
</dbReference>
<dbReference type="InterPro" id="IPR051200">
    <property type="entry name" value="Host-pathogen_enzymatic-act"/>
</dbReference>
<sequence>MNNMYVCNGKDNSISKINIEDMSFEKLYLGMNGRFNAPQDIDISIEGEVLVVANGYENTISVLNMDEFKEIYCDYIGAKPVDAKIYEDYAYILCNESNSILLYDLKNRSTILTIPSGNCPQNIAMDKERKKLFVTNLLDNSVSIIDMNKNVNIDSIPTEKYPLRVKISKDKQFLFILESSLEENGEDYISIYKLDDFSLVKKIKSGYIPIDIYEDTDYFYILNIGDGTINKIDLKNKVEEQTICIGGTPDKIEKNNNSFFITDCSNKKVHILDESLKKQKIITLGI</sequence>
<dbReference type="AlphaFoldDB" id="A0A174Q4U3"/>
<evidence type="ECO:0000313" key="1">
    <source>
        <dbReference type="EMBL" id="CUP66010.1"/>
    </source>
</evidence>
<dbReference type="PANTHER" id="PTHR47197:SF3">
    <property type="entry name" value="DIHYDRO-HEME D1 DEHYDROGENASE"/>
    <property type="match status" value="1"/>
</dbReference>
<protein>
    <submittedName>
        <fullName evidence="1">40-residue YVTN family beta-propeller repeat protein</fullName>
    </submittedName>
</protein>
<dbReference type="NCBIfam" id="TIGR02276">
    <property type="entry name" value="beta_rpt_yvtn"/>
    <property type="match status" value="1"/>
</dbReference>